<protein>
    <submittedName>
        <fullName evidence="2">DUF3137 domain-containing protein</fullName>
    </submittedName>
</protein>
<dbReference type="Pfam" id="PF11335">
    <property type="entry name" value="DUF3137"/>
    <property type="match status" value="1"/>
</dbReference>
<comment type="caution">
    <text evidence="2">The sequence shown here is derived from an EMBL/GenBank/DDBJ whole genome shotgun (WGS) entry which is preliminary data.</text>
</comment>
<dbReference type="Proteomes" id="UP000285773">
    <property type="component" value="Unassembled WGS sequence"/>
</dbReference>
<keyword evidence="1" id="KW-0472">Membrane</keyword>
<dbReference type="RefSeq" id="WP_118095173.1">
    <property type="nucleotide sequence ID" value="NZ_QSIO01000001.1"/>
</dbReference>
<evidence type="ECO:0000313" key="3">
    <source>
        <dbReference type="Proteomes" id="UP000285773"/>
    </source>
</evidence>
<proteinExistence type="predicted"/>
<evidence type="ECO:0000313" key="2">
    <source>
        <dbReference type="EMBL" id="RHC95799.1"/>
    </source>
</evidence>
<dbReference type="AlphaFoldDB" id="A0A414CL69"/>
<keyword evidence="1" id="KW-1133">Transmembrane helix</keyword>
<evidence type="ECO:0000256" key="1">
    <source>
        <dbReference type="SAM" id="Phobius"/>
    </source>
</evidence>
<name>A0A414CL69_STRPA</name>
<accession>A0A414CL69</accession>
<dbReference type="EMBL" id="QSIO01000001">
    <property type="protein sequence ID" value="RHC95799.1"/>
    <property type="molecule type" value="Genomic_DNA"/>
</dbReference>
<keyword evidence="1" id="KW-0812">Transmembrane</keyword>
<organism evidence="2 3">
    <name type="scientific">Streptococcus parasanguinis</name>
    <dbReference type="NCBI Taxonomy" id="1318"/>
    <lineage>
        <taxon>Bacteria</taxon>
        <taxon>Bacillati</taxon>
        <taxon>Bacillota</taxon>
        <taxon>Bacilli</taxon>
        <taxon>Lactobacillales</taxon>
        <taxon>Streptococcaceae</taxon>
        <taxon>Streptococcus</taxon>
    </lineage>
</organism>
<sequence>MGDFYHSNDSASTDYSHKIEELENSKQFQDAIGLIREQMKNNLKWNVLRSFGIICAILSLILLRFAAIPLILLVVGLYYWPQYKKRKALFGDRIRSNDEIYLDDILSPVLKEVFPRASIKEDGSIPSEALSHLCPRSTDFLCFKELSFHDDKELTVSNLYAHHTETRYRTSNGHTRTEHVEVTDFLGQVFSLHLPINFSGHLRVVPTKKSFLFKREVNGVYPGARGDEVQIETEDIRNNENYNIYCTDELSARKFLTPKMLEWFDRQISQNAMCVFLKDKKLFISLYTDRYIFPTPQKPEDIDQLSLVSEYHKLCRELALIKEITAIFEGEAS</sequence>
<reference evidence="2 3" key="1">
    <citation type="submission" date="2018-08" db="EMBL/GenBank/DDBJ databases">
        <title>A genome reference for cultivated species of the human gut microbiota.</title>
        <authorList>
            <person name="Zou Y."/>
            <person name="Xue W."/>
            <person name="Luo G."/>
        </authorList>
    </citation>
    <scope>NUCLEOTIDE SEQUENCE [LARGE SCALE GENOMIC DNA]</scope>
    <source>
        <strain evidence="2 3">AM33-3BH</strain>
    </source>
</reference>
<dbReference type="InterPro" id="IPR021484">
    <property type="entry name" value="DUF3137"/>
</dbReference>
<feature type="transmembrane region" description="Helical" evidence="1">
    <location>
        <begin position="51"/>
        <end position="80"/>
    </location>
</feature>
<gene>
    <name evidence="2" type="ORF">DW820_01315</name>
</gene>